<sequence length="186" mass="22184">MAQVLKDDIRDKILQSALEEFYMHGFTGTVMRDIARQARIPTGLIYSYYAGKEALFEEVLRPVRYDWKTVFREGAGQHGGKFDRLNEREMDCIRNLLAHRKEFIILMDKSADTKFSDEKEKFIREIEQHLKYLMKHKERYDETYIHIIVDNFVEGLLQVMYHCTNKEHALFTMEKLIKMYLYGIGL</sequence>
<evidence type="ECO:0000313" key="4">
    <source>
        <dbReference type="EMBL" id="TDA23310.1"/>
    </source>
</evidence>
<evidence type="ECO:0000256" key="1">
    <source>
        <dbReference type="ARBA" id="ARBA00023125"/>
    </source>
</evidence>
<proteinExistence type="predicted"/>
<evidence type="ECO:0000313" key="5">
    <source>
        <dbReference type="Proteomes" id="UP000295710"/>
    </source>
</evidence>
<evidence type="ECO:0000259" key="3">
    <source>
        <dbReference type="PROSITE" id="PS50977"/>
    </source>
</evidence>
<dbReference type="PANTHER" id="PTHR43479">
    <property type="entry name" value="ACREF/ENVCD OPERON REPRESSOR-RELATED"/>
    <property type="match status" value="1"/>
</dbReference>
<feature type="domain" description="HTH tetR-type" evidence="3">
    <location>
        <begin position="7"/>
        <end position="67"/>
    </location>
</feature>
<accession>A0A4V2WSW2</accession>
<gene>
    <name evidence="4" type="ORF">E1963_00755</name>
</gene>
<dbReference type="Pfam" id="PF00440">
    <property type="entry name" value="TetR_N"/>
    <property type="match status" value="1"/>
</dbReference>
<evidence type="ECO:0000256" key="2">
    <source>
        <dbReference type="PROSITE-ProRule" id="PRU00335"/>
    </source>
</evidence>
<dbReference type="PRINTS" id="PR00455">
    <property type="entry name" value="HTHTETR"/>
</dbReference>
<dbReference type="Gene3D" id="1.10.357.10">
    <property type="entry name" value="Tetracycline Repressor, domain 2"/>
    <property type="match status" value="1"/>
</dbReference>
<dbReference type="EMBL" id="SMMX01000001">
    <property type="protein sequence ID" value="TDA23310.1"/>
    <property type="molecule type" value="Genomic_DNA"/>
</dbReference>
<dbReference type="InterPro" id="IPR009057">
    <property type="entry name" value="Homeodomain-like_sf"/>
</dbReference>
<dbReference type="SUPFAM" id="SSF46689">
    <property type="entry name" value="Homeodomain-like"/>
    <property type="match status" value="1"/>
</dbReference>
<dbReference type="GO" id="GO:0003677">
    <property type="term" value="F:DNA binding"/>
    <property type="evidence" value="ECO:0007669"/>
    <property type="project" value="UniProtKB-UniRule"/>
</dbReference>
<dbReference type="PANTHER" id="PTHR43479:SF11">
    <property type="entry name" value="ACREF_ENVCD OPERON REPRESSOR-RELATED"/>
    <property type="match status" value="1"/>
</dbReference>
<dbReference type="InterPro" id="IPR001647">
    <property type="entry name" value="HTH_TetR"/>
</dbReference>
<reference evidence="4 5" key="1">
    <citation type="journal article" date="2016" name="Nat. Microbiol.">
        <title>The Mouse Intestinal Bacterial Collection (miBC) provides host-specific insight into cultured diversity and functional potential of the gut microbiota.</title>
        <authorList>
            <person name="Lagkouvardos I."/>
            <person name="Pukall R."/>
            <person name="Abt B."/>
            <person name="Foesel B.U."/>
            <person name="Meier-Kolthoff J.P."/>
            <person name="Kumar N."/>
            <person name="Bresciani A."/>
            <person name="Martinez I."/>
            <person name="Just S."/>
            <person name="Ziegler C."/>
            <person name="Brugiroux S."/>
            <person name="Garzetti D."/>
            <person name="Wenning M."/>
            <person name="Bui T.P."/>
            <person name="Wang J."/>
            <person name="Hugenholtz F."/>
            <person name="Plugge C.M."/>
            <person name="Peterson D.A."/>
            <person name="Hornef M.W."/>
            <person name="Baines J.F."/>
            <person name="Smidt H."/>
            <person name="Walter J."/>
            <person name="Kristiansen K."/>
            <person name="Nielsen H.B."/>
            <person name="Haller D."/>
            <person name="Overmann J."/>
            <person name="Stecher B."/>
            <person name="Clavel T."/>
        </authorList>
    </citation>
    <scope>NUCLEOTIDE SEQUENCE [LARGE SCALE GENOMIC DNA]</scope>
    <source>
        <strain evidence="4 5">DSM 28560</strain>
    </source>
</reference>
<dbReference type="AlphaFoldDB" id="A0A4V2WSW2"/>
<keyword evidence="5" id="KW-1185">Reference proteome</keyword>
<keyword evidence="1 2" id="KW-0238">DNA-binding</keyword>
<dbReference type="RefSeq" id="WP_132274001.1">
    <property type="nucleotide sequence ID" value="NZ_JAOBST010000008.1"/>
</dbReference>
<name>A0A4V2WSW2_9FIRM</name>
<dbReference type="Proteomes" id="UP000295710">
    <property type="component" value="Unassembled WGS sequence"/>
</dbReference>
<feature type="DNA-binding region" description="H-T-H motif" evidence="2">
    <location>
        <begin position="30"/>
        <end position="49"/>
    </location>
</feature>
<dbReference type="InterPro" id="IPR050624">
    <property type="entry name" value="HTH-type_Tx_Regulator"/>
</dbReference>
<organism evidence="4 5">
    <name type="scientific">Extibacter muris</name>
    <dbReference type="NCBI Taxonomy" id="1796622"/>
    <lineage>
        <taxon>Bacteria</taxon>
        <taxon>Bacillati</taxon>
        <taxon>Bacillota</taxon>
        <taxon>Clostridia</taxon>
        <taxon>Lachnospirales</taxon>
        <taxon>Lachnospiraceae</taxon>
        <taxon>Extibacter</taxon>
    </lineage>
</organism>
<comment type="caution">
    <text evidence="4">The sequence shown here is derived from an EMBL/GenBank/DDBJ whole genome shotgun (WGS) entry which is preliminary data.</text>
</comment>
<dbReference type="PROSITE" id="PS50977">
    <property type="entry name" value="HTH_TETR_2"/>
    <property type="match status" value="1"/>
</dbReference>
<protein>
    <submittedName>
        <fullName evidence="4">TetR/AcrR family transcriptional regulator</fullName>
    </submittedName>
</protein>